<proteinExistence type="predicted"/>
<dbReference type="RefSeq" id="WP_311343204.1">
    <property type="nucleotide sequence ID" value="NZ_JAVREI010000001.1"/>
</dbReference>
<evidence type="ECO:0000313" key="3">
    <source>
        <dbReference type="Proteomes" id="UP001183222"/>
    </source>
</evidence>
<sequence>MTASCPGGSRAAPGAGLTRPGGIGARAITPAARAADVVSMMLQTIVHAAAQSRAHGPTAALWHAVELHRPAAEIDGACELTVCGSLARVVPDAPWPRTGDDVCPDCAALTR</sequence>
<dbReference type="EMBL" id="JAVREI010000001">
    <property type="protein sequence ID" value="MDT0274351.1"/>
    <property type="molecule type" value="Genomic_DNA"/>
</dbReference>
<protein>
    <submittedName>
        <fullName evidence="2">Uncharacterized protein</fullName>
    </submittedName>
</protein>
<comment type="caution">
    <text evidence="2">The sequence shown here is derived from an EMBL/GenBank/DDBJ whole genome shotgun (WGS) entry which is preliminary data.</text>
</comment>
<evidence type="ECO:0000313" key="2">
    <source>
        <dbReference type="EMBL" id="MDT0274351.1"/>
    </source>
</evidence>
<keyword evidence="3" id="KW-1185">Reference proteome</keyword>
<feature type="region of interest" description="Disordered" evidence="1">
    <location>
        <begin position="1"/>
        <end position="23"/>
    </location>
</feature>
<evidence type="ECO:0000256" key="1">
    <source>
        <dbReference type="SAM" id="MobiDB-lite"/>
    </source>
</evidence>
<dbReference type="Proteomes" id="UP001183222">
    <property type="component" value="Unassembled WGS sequence"/>
</dbReference>
<organism evidence="2 3">
    <name type="scientific">Blastococcus goldschmidtiae</name>
    <dbReference type="NCBI Taxonomy" id="3075546"/>
    <lineage>
        <taxon>Bacteria</taxon>
        <taxon>Bacillati</taxon>
        <taxon>Actinomycetota</taxon>
        <taxon>Actinomycetes</taxon>
        <taxon>Geodermatophilales</taxon>
        <taxon>Geodermatophilaceae</taxon>
        <taxon>Blastococcus</taxon>
    </lineage>
</organism>
<name>A0ABU2K1X3_9ACTN</name>
<gene>
    <name evidence="2" type="ORF">RM425_00395</name>
</gene>
<reference evidence="3" key="1">
    <citation type="submission" date="2023-07" db="EMBL/GenBank/DDBJ databases">
        <title>30 novel species of actinomycetes from the DSMZ collection.</title>
        <authorList>
            <person name="Nouioui I."/>
        </authorList>
    </citation>
    <scope>NUCLEOTIDE SEQUENCE [LARGE SCALE GENOMIC DNA]</scope>
    <source>
        <strain evidence="3">DSM 46792</strain>
    </source>
</reference>
<accession>A0ABU2K1X3</accession>